<name>A0A427AGK8_ENSVE</name>
<dbReference type="EMBL" id="AMZH03002503">
    <property type="protein sequence ID" value="RRT75350.1"/>
    <property type="molecule type" value="Genomic_DNA"/>
</dbReference>
<dbReference type="Gene3D" id="2.40.70.10">
    <property type="entry name" value="Acid Proteases"/>
    <property type="match status" value="1"/>
</dbReference>
<evidence type="ECO:0000259" key="1">
    <source>
        <dbReference type="Pfam" id="PF03732"/>
    </source>
</evidence>
<dbReference type="Proteomes" id="UP000287651">
    <property type="component" value="Unassembled WGS sequence"/>
</dbReference>
<reference evidence="2 3" key="1">
    <citation type="journal article" date="2014" name="Agronomy (Basel)">
        <title>A Draft Genome Sequence for Ensete ventricosum, the Drought-Tolerant Tree Against Hunger.</title>
        <authorList>
            <person name="Harrison J."/>
            <person name="Moore K.A."/>
            <person name="Paszkiewicz K."/>
            <person name="Jones T."/>
            <person name="Grant M."/>
            <person name="Ambacheew D."/>
            <person name="Muzemil S."/>
            <person name="Studholme D.J."/>
        </authorList>
    </citation>
    <scope>NUCLEOTIDE SEQUENCE [LARGE SCALE GENOMIC DNA]</scope>
</reference>
<dbReference type="PANTHER" id="PTHR33240">
    <property type="entry name" value="OS08G0508500 PROTEIN"/>
    <property type="match status" value="1"/>
</dbReference>
<accession>A0A427AGK8</accession>
<dbReference type="AlphaFoldDB" id="A0A427AGK8"/>
<dbReference type="CDD" id="cd00303">
    <property type="entry name" value="retropepsin_like"/>
    <property type="match status" value="1"/>
</dbReference>
<dbReference type="Pfam" id="PF03732">
    <property type="entry name" value="Retrotrans_gag"/>
    <property type="match status" value="1"/>
</dbReference>
<comment type="caution">
    <text evidence="2">The sequence shown here is derived from an EMBL/GenBank/DDBJ whole genome shotgun (WGS) entry which is preliminary data.</text>
</comment>
<protein>
    <recommendedName>
        <fullName evidence="1">Retrotransposon gag domain-containing protein</fullName>
    </recommendedName>
</protein>
<evidence type="ECO:0000313" key="3">
    <source>
        <dbReference type="Proteomes" id="UP000287651"/>
    </source>
</evidence>
<dbReference type="InterPro" id="IPR005162">
    <property type="entry name" value="Retrotrans_gag_dom"/>
</dbReference>
<dbReference type="PANTHER" id="PTHR33240:SF8">
    <property type="entry name" value="OS03G0439900 PROTEIN"/>
    <property type="match status" value="1"/>
</dbReference>
<dbReference type="InterPro" id="IPR021109">
    <property type="entry name" value="Peptidase_aspartic_dom_sf"/>
</dbReference>
<organism evidence="2 3">
    <name type="scientific">Ensete ventricosum</name>
    <name type="common">Abyssinian banana</name>
    <name type="synonym">Musa ensete</name>
    <dbReference type="NCBI Taxonomy" id="4639"/>
    <lineage>
        <taxon>Eukaryota</taxon>
        <taxon>Viridiplantae</taxon>
        <taxon>Streptophyta</taxon>
        <taxon>Embryophyta</taxon>
        <taxon>Tracheophyta</taxon>
        <taxon>Spermatophyta</taxon>
        <taxon>Magnoliopsida</taxon>
        <taxon>Liliopsida</taxon>
        <taxon>Zingiberales</taxon>
        <taxon>Musaceae</taxon>
        <taxon>Ensete</taxon>
    </lineage>
</organism>
<proteinExistence type="predicted"/>
<sequence length="373" mass="41866">MLEAYDGSSDPTEHVATFHMQMTFYGTSNAIMCWAFPTTLRGITRGWYSRLPPSSIHSFDQLAREFEGNFLSSARPKPTAASLLEMRQKEEEHLGQYLACFTDKVRAIPDVHPSLVIQAFMIRIKPFRLFWSLVERPPTTVPEMLQRANQYVTVKTLVAEKHEDHKRPRLNPLGVHPLGSQGGGWRELCEPSLHPKGPVERQIDVIVGGPTVGGISSLSEYPDHDDALVIMARIANACVRRIMIDTGSAADILYFDAFHKLEMTNQDLIPMTSTLTGFTGDVINPVDVATLPVTFGDEPRTKTLMVHFMVVDLPSTYNVIIWRPTLNKLRAIVSTYHRSMKFPTSTGPGEIKSDPQESRRCYLAATTIPKKTR</sequence>
<evidence type="ECO:0000313" key="2">
    <source>
        <dbReference type="EMBL" id="RRT75350.1"/>
    </source>
</evidence>
<feature type="domain" description="Retrotransposon gag" evidence="1">
    <location>
        <begin position="36"/>
        <end position="121"/>
    </location>
</feature>
<gene>
    <name evidence="2" type="ORF">B296_00018829</name>
</gene>